<evidence type="ECO:0000313" key="2">
    <source>
        <dbReference type="Proteomes" id="UP001177021"/>
    </source>
</evidence>
<sequence length="149" mass="17116">MMNNKDWRFEQLALITTIFSMLLTIIAVMNISSSYLGKFMAEHDTMVILSLVVLVSFFQIAIFRIIRHHHQLYDYNNNALILGILMLSWITSSIEVSLISYIAAFITLILCCIPLTWFTFVNLHQIPDAMVGIILSFWIMILVVSILIS</sequence>
<reference evidence="1" key="1">
    <citation type="submission" date="2023-10" db="EMBL/GenBank/DDBJ databases">
        <authorList>
            <person name="Rodriguez Cubillos JULIANA M."/>
            <person name="De Vega J."/>
        </authorList>
    </citation>
    <scope>NUCLEOTIDE SEQUENCE</scope>
</reference>
<comment type="caution">
    <text evidence="1">The sequence shown here is derived from an EMBL/GenBank/DDBJ whole genome shotgun (WGS) entry which is preliminary data.</text>
</comment>
<name>A0ACB0LDE5_TRIPR</name>
<evidence type="ECO:0000313" key="1">
    <source>
        <dbReference type="EMBL" id="CAJ2665297.1"/>
    </source>
</evidence>
<accession>A0ACB0LDE5</accession>
<organism evidence="1 2">
    <name type="scientific">Trifolium pratense</name>
    <name type="common">Red clover</name>
    <dbReference type="NCBI Taxonomy" id="57577"/>
    <lineage>
        <taxon>Eukaryota</taxon>
        <taxon>Viridiplantae</taxon>
        <taxon>Streptophyta</taxon>
        <taxon>Embryophyta</taxon>
        <taxon>Tracheophyta</taxon>
        <taxon>Spermatophyta</taxon>
        <taxon>Magnoliopsida</taxon>
        <taxon>eudicotyledons</taxon>
        <taxon>Gunneridae</taxon>
        <taxon>Pentapetalae</taxon>
        <taxon>rosids</taxon>
        <taxon>fabids</taxon>
        <taxon>Fabales</taxon>
        <taxon>Fabaceae</taxon>
        <taxon>Papilionoideae</taxon>
        <taxon>50 kb inversion clade</taxon>
        <taxon>NPAAA clade</taxon>
        <taxon>Hologalegina</taxon>
        <taxon>IRL clade</taxon>
        <taxon>Trifolieae</taxon>
        <taxon>Trifolium</taxon>
    </lineage>
</organism>
<keyword evidence="2" id="KW-1185">Reference proteome</keyword>
<dbReference type="Proteomes" id="UP001177021">
    <property type="component" value="Unassembled WGS sequence"/>
</dbReference>
<proteinExistence type="predicted"/>
<dbReference type="EMBL" id="CASHSV030000513">
    <property type="protein sequence ID" value="CAJ2665297.1"/>
    <property type="molecule type" value="Genomic_DNA"/>
</dbReference>
<protein>
    <submittedName>
        <fullName evidence="1">Uncharacterized protein</fullName>
    </submittedName>
</protein>
<gene>
    <name evidence="1" type="ORF">MILVUS5_LOCUS30303</name>
</gene>